<feature type="domain" description="Fibronectin type-III" evidence="2">
    <location>
        <begin position="820"/>
        <end position="909"/>
    </location>
</feature>
<dbReference type="GO" id="GO:0046872">
    <property type="term" value="F:metal ion binding"/>
    <property type="evidence" value="ECO:0007669"/>
    <property type="project" value="InterPro"/>
</dbReference>
<dbReference type="CDD" id="cd00063">
    <property type="entry name" value="FN3"/>
    <property type="match status" value="4"/>
</dbReference>
<dbReference type="SUPFAM" id="SSF49384">
    <property type="entry name" value="Carbohydrate-binding domain"/>
    <property type="match status" value="2"/>
</dbReference>
<dbReference type="InterPro" id="IPR008965">
    <property type="entry name" value="CBM2/CBM3_carb-bd_dom_sf"/>
</dbReference>
<reference evidence="3" key="1">
    <citation type="journal article" date="2011" name="Environ. Microbiol.">
        <title>Time-series analyses of Monterey Bay coastal microbial picoplankton using a 'genome proxy' microarray.</title>
        <authorList>
            <person name="Rich V.I."/>
            <person name="Pham V.D."/>
            <person name="Eppley J."/>
            <person name="Shi Y."/>
            <person name="DeLong E.F."/>
        </authorList>
    </citation>
    <scope>NUCLEOTIDE SEQUENCE</scope>
</reference>
<dbReference type="Gene3D" id="2.60.40.380">
    <property type="entry name" value="Purple acid phosphatase-like, N-terminal"/>
    <property type="match status" value="1"/>
</dbReference>
<dbReference type="GO" id="GO:0003993">
    <property type="term" value="F:acid phosphatase activity"/>
    <property type="evidence" value="ECO:0007669"/>
    <property type="project" value="InterPro"/>
</dbReference>
<evidence type="ECO:0000313" key="3">
    <source>
        <dbReference type="EMBL" id="ADI17499.1"/>
    </source>
</evidence>
<protein>
    <recommendedName>
        <fullName evidence="2">Fibronectin type-III domain-containing protein</fullName>
    </recommendedName>
</protein>
<dbReference type="Gene3D" id="2.60.40.10">
    <property type="entry name" value="Immunoglobulins"/>
    <property type="match status" value="3"/>
</dbReference>
<dbReference type="NCBIfam" id="TIGR04183">
    <property type="entry name" value="Por_Secre_tail"/>
    <property type="match status" value="1"/>
</dbReference>
<dbReference type="PANTHER" id="PTHR13817">
    <property type="entry name" value="TITIN"/>
    <property type="match status" value="1"/>
</dbReference>
<organism evidence="3">
    <name type="scientific">uncultured bacterium HF0130_06E03</name>
    <dbReference type="NCBI Taxonomy" id="710813"/>
    <lineage>
        <taxon>Bacteria</taxon>
        <taxon>environmental samples</taxon>
    </lineage>
</organism>
<dbReference type="InterPro" id="IPR008963">
    <property type="entry name" value="Purple_acid_Pase-like_N"/>
</dbReference>
<dbReference type="GO" id="GO:0030246">
    <property type="term" value="F:carbohydrate binding"/>
    <property type="evidence" value="ECO:0007669"/>
    <property type="project" value="InterPro"/>
</dbReference>
<feature type="domain" description="Fibronectin type-III" evidence="2">
    <location>
        <begin position="912"/>
        <end position="1005"/>
    </location>
</feature>
<dbReference type="SUPFAM" id="SSF49265">
    <property type="entry name" value="Fibronectin type III"/>
    <property type="match status" value="2"/>
</dbReference>
<name>E0XSV8_9BACT</name>
<dbReference type="InterPro" id="IPR015914">
    <property type="entry name" value="PAPs_N"/>
</dbReference>
<dbReference type="Pfam" id="PF16656">
    <property type="entry name" value="Pur_ac_phosph_N"/>
    <property type="match status" value="2"/>
</dbReference>
<dbReference type="InterPro" id="IPR025965">
    <property type="entry name" value="FlgD/Vpr_Ig-like"/>
</dbReference>
<dbReference type="Pfam" id="PF13860">
    <property type="entry name" value="FlgD_ig"/>
    <property type="match status" value="1"/>
</dbReference>
<evidence type="ECO:0000259" key="2">
    <source>
        <dbReference type="PROSITE" id="PS50853"/>
    </source>
</evidence>
<dbReference type="InterPro" id="IPR036116">
    <property type="entry name" value="FN3_sf"/>
</dbReference>
<evidence type="ECO:0000256" key="1">
    <source>
        <dbReference type="ARBA" id="ARBA00022737"/>
    </source>
</evidence>
<dbReference type="SUPFAM" id="SSF49363">
    <property type="entry name" value="Purple acid phosphatase, N-terminal domain"/>
    <property type="match status" value="1"/>
</dbReference>
<dbReference type="InterPro" id="IPR013783">
    <property type="entry name" value="Ig-like_fold"/>
</dbReference>
<dbReference type="InterPro" id="IPR026444">
    <property type="entry name" value="Secre_tail"/>
</dbReference>
<feature type="domain" description="Fibronectin type-III" evidence="2">
    <location>
        <begin position="1010"/>
        <end position="1104"/>
    </location>
</feature>
<dbReference type="PANTHER" id="PTHR13817:SF166">
    <property type="entry name" value="NEURONAL IGCAM-RELATED"/>
    <property type="match status" value="1"/>
</dbReference>
<sequence length="1518" mass="165964">MENLNHHNIIDKLLYPSGRKVNLTASSTSFFKQWGKTMTKLVQSQLILIIFLTTIELGAETNKGFTGKIEGPNIIRGPSVGQIIEIPIFFEKITSAKGGLVTAHYDPSIVKFAGFTPKGFIPGLLALPDTPKTGTDGFNSVKGGGTQLGGTPAKGSGLFGTISFELIKELTIETFISITEIQVQVSANDRDYLTYPVGRFGLRLKPVFSNQIFDLEVVRGDKSANITWRTKEPGLVDTVYIKAVGEDSSQVFTNPLAKTLQQQPLLRRATEILSRLKIIPRFEKDDSRIIKALQSTPDFEDIEIRSGFIDDLRKIDTILGDKRHVVQIKNIRSNTKYKFEAQSFSIRGAKSQKVTGSFKTRTAVDKRPLFLERFSVNTTPKSAVIRWFTNRPADTRYIFNSGGEESPIETIQDEEGTKIHKVELSDLSPGTKYEFTIASRLIGAETLLNAGLVEKDVLKTQTGSFKTQRAGKKLRFIGPPSPIVGSDNARLRVRLSQPAALKLEYGSVEGTGSLRTAPINYTDSTITEELLTEHDLTLADLEAGNRYRFRIQAYNSDDTLTTDPRGNKPWSRDFFLRTSAASDTSNPVITEGPQVDVRGNIAIIRFSSDVPTKASVFVGAVGNSSNSGIGMLGTTDEVEIPSLTPNGGRRFTRRHVLTIPSLDLSTSYGYRIEIEGANSRTLIFDPNNSLESNNVAKAVKVLQPPGGSGAFTTESTIDTQFPVILSGPTVTSTTDNSAVVEWITDEPANSDVAFGFGALDDSELSGDAETRHKIILSDLESGVTYQYMVGSTDAAGNGATESSIASFTTNPEIDITAPEFTTSPQVIYKNDASATISWETDEEATGEIEFGTTTDLGTIRSLSSTAKNHEATLTNLEPGKTYFYTVSTYDLSNNGPANTDTLTFSTDDQPDLDSPIIASLQSLVADSSATLAWETDEVSDSFVKFGVDSLLLEYNIGDTEDVTEHSVTLTGLTPNTKYFYLVGSTDRANNPSTESDIYNFTTEQGADVTAPAEPTDLSLTAGATQILLTWNPPNDLDLNGFNIYRSADEAGYVNVLSGSQSTLYTDFNVSENVSYQYYVTAIDNQVPPNESFPSTILTTTTNISAVPSTPIELGTTGSYIAPTFYFTNATPFNANGTLTYNLQVSTSPDFSDVTATVSNITEGAEEIGTGQTGWTIDRDLEESATYYWRVRAIEGDLNGPFSDTAEYIAKDTPLLLGDFTDDGSVDFNDFFVFVDFFGLPASGEAAIYDLNESGGNIGFDDFFIFVDNFGQSITGKRWADSPVKDEVSTFRLKTVAPSATNEKSIYVQLWAGNVEELAAFGSVIEYDPRILHFDYAKPGSKNLLTSDGNEAPLFAVMWEKPGQVAIGNGRLNKNTIKGQGYIAQLYFTLLGNPNEAIIALRRTYTSSPQLGVRSVSRLESTKLIPSEYFLHRNFPNPFNPSTTIKYSLPKATAVKLSIFNILGQEVRSLMNNHNHAAGFYSLTWDGLNNNGKQLSSGAYYYRLQTPNFTKTHKMMLIK</sequence>
<keyword evidence="1" id="KW-0677">Repeat</keyword>
<dbReference type="PROSITE" id="PS50853">
    <property type="entry name" value="FN3"/>
    <property type="match status" value="3"/>
</dbReference>
<proteinExistence type="predicted"/>
<accession>E0XSV8</accession>
<dbReference type="Gene3D" id="2.60.40.4070">
    <property type="match status" value="1"/>
</dbReference>
<dbReference type="InterPro" id="IPR050964">
    <property type="entry name" value="Striated_Muscle_Regulatory"/>
</dbReference>
<dbReference type="EMBL" id="GU474867">
    <property type="protein sequence ID" value="ADI17499.1"/>
    <property type="molecule type" value="Genomic_DNA"/>
</dbReference>
<dbReference type="SMART" id="SM00060">
    <property type="entry name" value="FN3"/>
    <property type="match status" value="7"/>
</dbReference>
<dbReference type="InterPro" id="IPR003961">
    <property type="entry name" value="FN3_dom"/>
</dbReference>